<protein>
    <submittedName>
        <fullName evidence="1">Uncharacterized protein</fullName>
    </submittedName>
</protein>
<dbReference type="EMBL" id="KV878973">
    <property type="protein sequence ID" value="OJK01972.1"/>
    <property type="molecule type" value="Genomic_DNA"/>
</dbReference>
<evidence type="ECO:0000313" key="2">
    <source>
        <dbReference type="Proteomes" id="UP000184546"/>
    </source>
</evidence>
<keyword evidence="2" id="KW-1185">Reference proteome</keyword>
<dbReference type="Proteomes" id="UP000184546">
    <property type="component" value="Unassembled WGS sequence"/>
</dbReference>
<dbReference type="VEuPathDB" id="FungiDB:ASPACDRAFT_114462"/>
<dbReference type="RefSeq" id="XP_020058311.1">
    <property type="nucleotide sequence ID" value="XM_020195803.1"/>
</dbReference>
<organism evidence="1 2">
    <name type="scientific">Aspergillus aculeatus (strain ATCC 16872 / CBS 172.66 / WB 5094)</name>
    <dbReference type="NCBI Taxonomy" id="690307"/>
    <lineage>
        <taxon>Eukaryota</taxon>
        <taxon>Fungi</taxon>
        <taxon>Dikarya</taxon>
        <taxon>Ascomycota</taxon>
        <taxon>Pezizomycotina</taxon>
        <taxon>Eurotiomycetes</taxon>
        <taxon>Eurotiomycetidae</taxon>
        <taxon>Eurotiales</taxon>
        <taxon>Aspergillaceae</taxon>
        <taxon>Aspergillus</taxon>
        <taxon>Aspergillus subgen. Circumdati</taxon>
    </lineage>
</organism>
<name>A0A1L9X0C9_ASPA1</name>
<proteinExistence type="predicted"/>
<gene>
    <name evidence="1" type="ORF">ASPACDRAFT_114462</name>
</gene>
<dbReference type="GeneID" id="30969617"/>
<dbReference type="AlphaFoldDB" id="A0A1L9X0C9"/>
<dbReference type="STRING" id="690307.A0A1L9X0C9"/>
<accession>A0A1L9X0C9</accession>
<evidence type="ECO:0000313" key="1">
    <source>
        <dbReference type="EMBL" id="OJK01972.1"/>
    </source>
</evidence>
<dbReference type="OrthoDB" id="5840532at2759"/>
<reference evidence="2" key="1">
    <citation type="journal article" date="2017" name="Genome Biol.">
        <title>Comparative genomics reveals high biological diversity and specific adaptations in the industrially and medically important fungal genus Aspergillus.</title>
        <authorList>
            <person name="de Vries R.P."/>
            <person name="Riley R."/>
            <person name="Wiebenga A."/>
            <person name="Aguilar-Osorio G."/>
            <person name="Amillis S."/>
            <person name="Uchima C.A."/>
            <person name="Anderluh G."/>
            <person name="Asadollahi M."/>
            <person name="Askin M."/>
            <person name="Barry K."/>
            <person name="Battaglia E."/>
            <person name="Bayram O."/>
            <person name="Benocci T."/>
            <person name="Braus-Stromeyer S.A."/>
            <person name="Caldana C."/>
            <person name="Canovas D."/>
            <person name="Cerqueira G.C."/>
            <person name="Chen F."/>
            <person name="Chen W."/>
            <person name="Choi C."/>
            <person name="Clum A."/>
            <person name="Dos Santos R.A."/>
            <person name="Damasio A.R."/>
            <person name="Diallinas G."/>
            <person name="Emri T."/>
            <person name="Fekete E."/>
            <person name="Flipphi M."/>
            <person name="Freyberg S."/>
            <person name="Gallo A."/>
            <person name="Gournas C."/>
            <person name="Habgood R."/>
            <person name="Hainaut M."/>
            <person name="Harispe M.L."/>
            <person name="Henrissat B."/>
            <person name="Hilden K.S."/>
            <person name="Hope R."/>
            <person name="Hossain A."/>
            <person name="Karabika E."/>
            <person name="Karaffa L."/>
            <person name="Karanyi Z."/>
            <person name="Krasevec N."/>
            <person name="Kuo A."/>
            <person name="Kusch H."/>
            <person name="LaButti K."/>
            <person name="Lagendijk E.L."/>
            <person name="Lapidus A."/>
            <person name="Levasseur A."/>
            <person name="Lindquist E."/>
            <person name="Lipzen A."/>
            <person name="Logrieco A.F."/>
            <person name="MacCabe A."/>
            <person name="Maekelae M.R."/>
            <person name="Malavazi I."/>
            <person name="Melin P."/>
            <person name="Meyer V."/>
            <person name="Mielnichuk N."/>
            <person name="Miskei M."/>
            <person name="Molnar A.P."/>
            <person name="Mule G."/>
            <person name="Ngan C.Y."/>
            <person name="Orejas M."/>
            <person name="Orosz E."/>
            <person name="Ouedraogo J.P."/>
            <person name="Overkamp K.M."/>
            <person name="Park H.-S."/>
            <person name="Perrone G."/>
            <person name="Piumi F."/>
            <person name="Punt P.J."/>
            <person name="Ram A.F."/>
            <person name="Ramon A."/>
            <person name="Rauscher S."/>
            <person name="Record E."/>
            <person name="Riano-Pachon D.M."/>
            <person name="Robert V."/>
            <person name="Roehrig J."/>
            <person name="Ruller R."/>
            <person name="Salamov A."/>
            <person name="Salih N.S."/>
            <person name="Samson R.A."/>
            <person name="Sandor E."/>
            <person name="Sanguinetti M."/>
            <person name="Schuetze T."/>
            <person name="Sepcic K."/>
            <person name="Shelest E."/>
            <person name="Sherlock G."/>
            <person name="Sophianopoulou V."/>
            <person name="Squina F.M."/>
            <person name="Sun H."/>
            <person name="Susca A."/>
            <person name="Todd R.B."/>
            <person name="Tsang A."/>
            <person name="Unkles S.E."/>
            <person name="van de Wiele N."/>
            <person name="van Rossen-Uffink D."/>
            <person name="Oliveira J.V."/>
            <person name="Vesth T.C."/>
            <person name="Visser J."/>
            <person name="Yu J.-H."/>
            <person name="Zhou M."/>
            <person name="Andersen M.R."/>
            <person name="Archer D.B."/>
            <person name="Baker S.E."/>
            <person name="Benoit I."/>
            <person name="Brakhage A.A."/>
            <person name="Braus G.H."/>
            <person name="Fischer R."/>
            <person name="Frisvad J.C."/>
            <person name="Goldman G.H."/>
            <person name="Houbraken J."/>
            <person name="Oakley B."/>
            <person name="Pocsi I."/>
            <person name="Scazzocchio C."/>
            <person name="Seiboth B."/>
            <person name="vanKuyk P.A."/>
            <person name="Wortman J."/>
            <person name="Dyer P.S."/>
            <person name="Grigoriev I.V."/>
        </authorList>
    </citation>
    <scope>NUCLEOTIDE SEQUENCE [LARGE SCALE GENOMIC DNA]</scope>
    <source>
        <strain evidence="2">ATCC 16872 / CBS 172.66 / WB 5094</strain>
    </source>
</reference>
<sequence length="97" mass="11083">MAGLSALHHTLEAEGRRLGYSPRIQFFLVEVGQMQTPLFSWIKSPNYVLAPVLEPGYVAPKVITREFFKKVGVIRLPKYASWVCGYDVLTLRVQRFV</sequence>